<sequence length="191" mass="21189">MHRPAEVNHPRQAQGPVKAASTRTKKDLGSGQAGNSRPALPSGPVKVWDRASLTASWSHPHEATMWLFGRCAQGRFLGGDPLAGRQPLYPGASDRHPRTLDCFWAHGAQPDKYDNSAADGCRQRRNKLGNSSWQKQKKVTEPPPRMTQIPLVWPSAVPNWLVPGFRHWGSSWHEVNSASCRRIGLGHDRRG</sequence>
<organism evidence="2 3">
    <name type="scientific">Fusarium albosuccineum</name>
    <dbReference type="NCBI Taxonomy" id="1237068"/>
    <lineage>
        <taxon>Eukaryota</taxon>
        <taxon>Fungi</taxon>
        <taxon>Dikarya</taxon>
        <taxon>Ascomycota</taxon>
        <taxon>Pezizomycotina</taxon>
        <taxon>Sordariomycetes</taxon>
        <taxon>Hypocreomycetidae</taxon>
        <taxon>Hypocreales</taxon>
        <taxon>Nectriaceae</taxon>
        <taxon>Fusarium</taxon>
        <taxon>Fusarium decemcellulare species complex</taxon>
    </lineage>
</organism>
<accession>A0A8H4NKV1</accession>
<keyword evidence="3" id="KW-1185">Reference proteome</keyword>
<dbReference type="AlphaFoldDB" id="A0A8H4NKV1"/>
<dbReference type="Proteomes" id="UP000554235">
    <property type="component" value="Unassembled WGS sequence"/>
</dbReference>
<feature type="region of interest" description="Disordered" evidence="1">
    <location>
        <begin position="1"/>
        <end position="45"/>
    </location>
</feature>
<evidence type="ECO:0000313" key="2">
    <source>
        <dbReference type="EMBL" id="KAF4438870.1"/>
    </source>
</evidence>
<evidence type="ECO:0000256" key="1">
    <source>
        <dbReference type="SAM" id="MobiDB-lite"/>
    </source>
</evidence>
<name>A0A8H4NKV1_9HYPO</name>
<feature type="region of interest" description="Disordered" evidence="1">
    <location>
        <begin position="127"/>
        <end position="146"/>
    </location>
</feature>
<protein>
    <submittedName>
        <fullName evidence="2">Uncharacterized protein</fullName>
    </submittedName>
</protein>
<dbReference type="EMBL" id="JAADYS010003965">
    <property type="protein sequence ID" value="KAF4438870.1"/>
    <property type="molecule type" value="Genomic_DNA"/>
</dbReference>
<evidence type="ECO:0000313" key="3">
    <source>
        <dbReference type="Proteomes" id="UP000554235"/>
    </source>
</evidence>
<proteinExistence type="predicted"/>
<gene>
    <name evidence="2" type="ORF">FALBO_17383</name>
</gene>
<reference evidence="2 3" key="1">
    <citation type="submission" date="2020-01" db="EMBL/GenBank/DDBJ databases">
        <title>Identification and distribution of gene clusters putatively required for synthesis of sphingolipid metabolism inhibitors in phylogenetically diverse species of the filamentous fungus Fusarium.</title>
        <authorList>
            <person name="Kim H.-S."/>
            <person name="Busman M."/>
            <person name="Brown D.W."/>
            <person name="Divon H."/>
            <person name="Uhlig S."/>
            <person name="Proctor R.H."/>
        </authorList>
    </citation>
    <scope>NUCLEOTIDE SEQUENCE [LARGE SCALE GENOMIC DNA]</scope>
    <source>
        <strain evidence="2 3">NRRL 20459</strain>
    </source>
</reference>
<comment type="caution">
    <text evidence="2">The sequence shown here is derived from an EMBL/GenBank/DDBJ whole genome shotgun (WGS) entry which is preliminary data.</text>
</comment>